<dbReference type="SUPFAM" id="SSF109604">
    <property type="entry name" value="HD-domain/PDEase-like"/>
    <property type="match status" value="1"/>
</dbReference>
<reference evidence="3" key="1">
    <citation type="submission" date="2022-12" db="EMBL/GenBank/DDBJ databases">
        <title>Paraconexibacter alkalitolerans sp. nov. and Baekduia alba sp. nov., isolated from soil and emended description of the genera Paraconexibacter (Chun et al., 2020) and Baekduia (An et al., 2020).</title>
        <authorList>
            <person name="Vieira S."/>
            <person name="Huber K.J."/>
            <person name="Geppert A."/>
            <person name="Wolf J."/>
            <person name="Neumann-Schaal M."/>
            <person name="Muesken M."/>
            <person name="Overmann J."/>
        </authorList>
    </citation>
    <scope>NUCLEOTIDE SEQUENCE</scope>
    <source>
        <strain evidence="3">AEG42_29</strain>
    </source>
</reference>
<dbReference type="NCBIfam" id="TIGR00277">
    <property type="entry name" value="HDIG"/>
    <property type="match status" value="1"/>
</dbReference>
<keyword evidence="1 3" id="KW-0378">Hydrolase</keyword>
<sequence length="324" mass="35099">MSTAVPELPTSPRLSEWQTPCDVDAVLLVREVERREKRDGSAFLRLLLGDRSGTIPAVMWDPGAAVEGLRAGTPAQVGGRCSEHPRYGRQLTVATVDSVAGDDVDWSLLLDAPARCVRELSDALDALLASIAQPHLAALMVRLLGPGTPTGRCFRLAPAAKFNHHAYRHGLLEHALDVAHGVDRLCAVFGADRDLAVCGALLHDIGKLEAYRQEGGAIDLTDAGKLLGEIPLGYYRVRQAIEQDPDFPGEIAQRLLHIVLSHHGRLEYGSPVVPSTREATLVHTVDNLSGQMGAYDRLAKQAGDERWSRFERVLGAAAFVPRPV</sequence>
<dbReference type="InterPro" id="IPR050798">
    <property type="entry name" value="YhaM_exoribonuc/phosphodiest"/>
</dbReference>
<dbReference type="SMART" id="SM00471">
    <property type="entry name" value="HDc"/>
    <property type="match status" value="1"/>
</dbReference>
<dbReference type="GO" id="GO:0031125">
    <property type="term" value="P:rRNA 3'-end processing"/>
    <property type="evidence" value="ECO:0007669"/>
    <property type="project" value="TreeGrafter"/>
</dbReference>
<dbReference type="KEGG" id="parq:DSM112329_04738"/>
<dbReference type="Gene3D" id="1.10.3210.10">
    <property type="entry name" value="Hypothetical protein af1432"/>
    <property type="match status" value="1"/>
</dbReference>
<dbReference type="GO" id="GO:0016787">
    <property type="term" value="F:hydrolase activity"/>
    <property type="evidence" value="ECO:0007669"/>
    <property type="project" value="UniProtKB-KW"/>
</dbReference>
<dbReference type="AlphaFoldDB" id="A0AAU7B1V6"/>
<dbReference type="CDD" id="cd00077">
    <property type="entry name" value="HDc"/>
    <property type="match status" value="1"/>
</dbReference>
<dbReference type="EMBL" id="CP114014">
    <property type="protein sequence ID" value="XAY07846.1"/>
    <property type="molecule type" value="Genomic_DNA"/>
</dbReference>
<gene>
    <name evidence="3" type="primary">yhaM_1</name>
    <name evidence="3" type="ORF">DSM112329_04738</name>
</gene>
<dbReference type="InterPro" id="IPR006675">
    <property type="entry name" value="HDIG_dom"/>
</dbReference>
<evidence type="ECO:0000313" key="3">
    <source>
        <dbReference type="EMBL" id="XAY07846.1"/>
    </source>
</evidence>
<accession>A0AAU7B1V6</accession>
<dbReference type="Pfam" id="PF01966">
    <property type="entry name" value="HD"/>
    <property type="match status" value="1"/>
</dbReference>
<dbReference type="InterPro" id="IPR006674">
    <property type="entry name" value="HD_domain"/>
</dbReference>
<dbReference type="EC" id="3.1.-.-" evidence="3"/>
<name>A0AAU7B1V6_9ACTN</name>
<dbReference type="PANTHER" id="PTHR37294">
    <property type="entry name" value="3'-5' EXORIBONUCLEASE YHAM"/>
    <property type="match status" value="1"/>
</dbReference>
<organism evidence="3">
    <name type="scientific">Paraconexibacter sp. AEG42_29</name>
    <dbReference type="NCBI Taxonomy" id="2997339"/>
    <lineage>
        <taxon>Bacteria</taxon>
        <taxon>Bacillati</taxon>
        <taxon>Actinomycetota</taxon>
        <taxon>Thermoleophilia</taxon>
        <taxon>Solirubrobacterales</taxon>
        <taxon>Paraconexibacteraceae</taxon>
        <taxon>Paraconexibacter</taxon>
    </lineage>
</organism>
<feature type="domain" description="HD/PDEase" evidence="2">
    <location>
        <begin position="167"/>
        <end position="300"/>
    </location>
</feature>
<dbReference type="PANTHER" id="PTHR37294:SF1">
    <property type="entry name" value="3'-5' EXORIBONUCLEASE YHAM"/>
    <property type="match status" value="1"/>
</dbReference>
<protein>
    <submittedName>
        <fullName evidence="3">3'-5' exoribonuclease YhaM</fullName>
        <ecNumber evidence="3">3.1.-.-</ecNumber>
    </submittedName>
</protein>
<dbReference type="InterPro" id="IPR003607">
    <property type="entry name" value="HD/PDEase_dom"/>
</dbReference>
<proteinExistence type="predicted"/>
<dbReference type="RefSeq" id="WP_354699034.1">
    <property type="nucleotide sequence ID" value="NZ_CP114014.1"/>
</dbReference>
<evidence type="ECO:0000256" key="1">
    <source>
        <dbReference type="ARBA" id="ARBA00022801"/>
    </source>
</evidence>
<evidence type="ECO:0000259" key="2">
    <source>
        <dbReference type="SMART" id="SM00471"/>
    </source>
</evidence>